<feature type="transmembrane region" description="Helical" evidence="2">
    <location>
        <begin position="12"/>
        <end position="29"/>
    </location>
</feature>
<evidence type="ECO:0000313" key="4">
    <source>
        <dbReference type="Proteomes" id="UP000005435"/>
    </source>
</evidence>
<gene>
    <name evidence="3" type="ordered locus">Clocl_4011</name>
</gene>
<sequence length="241" mass="27303" precursor="true">MNFRCFFRAILSKPNIVIALGTIILSAVFRNFAAIILGLGGILFLLSSIASLLSGKNSEVLEGSNLDELCKVRDKLTPLIKDINRVLTNLKRRAKDNSKYMIISRFMEEIVNFETIIPDIVASYRKSSEFLRGKDGKIKSEISMLQNKLRNASGDSAKETYQKTLEEKQRTLEELAGIKSNLDECESKLHFILSSLQRIEAIIEASELKEQMSDEETRDLNQNVEAFSESVKDISKMMELR</sequence>
<reference evidence="3 4" key="2">
    <citation type="journal article" date="2012" name="Stand. Genomic Sci.">
        <title>Complete Genome Sequence of Clostridium clariflavum DSM 19732.</title>
        <authorList>
            <person name="Izquierdo J.A."/>
            <person name="Goodwin L."/>
            <person name="Davenport K.W."/>
            <person name="Teshima H."/>
            <person name="Bruce D."/>
            <person name="Detter C."/>
            <person name="Tapia R."/>
            <person name="Han S."/>
            <person name="Land M."/>
            <person name="Hauser L."/>
            <person name="Jeffries C.D."/>
            <person name="Han J."/>
            <person name="Pitluck S."/>
            <person name="Nolan M."/>
            <person name="Chen A."/>
            <person name="Huntemann M."/>
            <person name="Mavromatis K."/>
            <person name="Mikhailova N."/>
            <person name="Liolios K."/>
            <person name="Woyke T."/>
            <person name="Lynd L.R."/>
        </authorList>
    </citation>
    <scope>NUCLEOTIDE SEQUENCE [LARGE SCALE GENOMIC DNA]</scope>
    <source>
        <strain evidence="4">DSM 19732 / NBRC 101661 / EBR45</strain>
    </source>
</reference>
<evidence type="ECO:0008006" key="5">
    <source>
        <dbReference type="Google" id="ProtNLM"/>
    </source>
</evidence>
<protein>
    <recommendedName>
        <fullName evidence="5">5-bromo-4-chloroindolyl phosphate hydrolysis protein</fullName>
    </recommendedName>
</protein>
<evidence type="ECO:0000313" key="3">
    <source>
        <dbReference type="EMBL" id="AEV70447.1"/>
    </source>
</evidence>
<evidence type="ECO:0000256" key="1">
    <source>
        <dbReference type="SAM" id="Coils"/>
    </source>
</evidence>
<name>G8LST4_ACECE</name>
<keyword evidence="1" id="KW-0175">Coiled coil</keyword>
<dbReference type="Proteomes" id="UP000005435">
    <property type="component" value="Chromosome"/>
</dbReference>
<dbReference type="eggNOG" id="ENOG5032IZX">
    <property type="taxonomic scope" value="Bacteria"/>
</dbReference>
<proteinExistence type="predicted"/>
<keyword evidence="2" id="KW-0472">Membrane</keyword>
<keyword evidence="2" id="KW-0812">Transmembrane</keyword>
<accession>G8LST4</accession>
<evidence type="ECO:0000256" key="2">
    <source>
        <dbReference type="SAM" id="Phobius"/>
    </source>
</evidence>
<dbReference type="HOGENOM" id="CLU_1150293_0_0_9"/>
<keyword evidence="2" id="KW-1133">Transmembrane helix</keyword>
<dbReference type="KEGG" id="ccl:Clocl_4011"/>
<reference evidence="4" key="1">
    <citation type="submission" date="2011-12" db="EMBL/GenBank/DDBJ databases">
        <title>Complete sequence of Clostridium clariflavum DSM 19732.</title>
        <authorList>
            <consortium name="US DOE Joint Genome Institute"/>
            <person name="Lucas S."/>
            <person name="Han J."/>
            <person name="Lapidus A."/>
            <person name="Cheng J.-F."/>
            <person name="Goodwin L."/>
            <person name="Pitluck S."/>
            <person name="Peters L."/>
            <person name="Teshima H."/>
            <person name="Detter J.C."/>
            <person name="Han C."/>
            <person name="Tapia R."/>
            <person name="Land M."/>
            <person name="Hauser L."/>
            <person name="Kyrpides N."/>
            <person name="Ivanova N."/>
            <person name="Pagani I."/>
            <person name="Kitzmiller T."/>
            <person name="Lynd L."/>
            <person name="Izquierdo J."/>
            <person name="Woyke T."/>
        </authorList>
    </citation>
    <scope>NUCLEOTIDE SEQUENCE [LARGE SCALE GENOMIC DNA]</scope>
    <source>
        <strain evidence="4">DSM 19732 / NBRC 101661 / EBR45</strain>
    </source>
</reference>
<dbReference type="EMBL" id="CP003065">
    <property type="protein sequence ID" value="AEV70447.1"/>
    <property type="molecule type" value="Genomic_DNA"/>
</dbReference>
<keyword evidence="4" id="KW-1185">Reference proteome</keyword>
<dbReference type="RefSeq" id="WP_014256946.1">
    <property type="nucleotide sequence ID" value="NC_016627.1"/>
</dbReference>
<dbReference type="OrthoDB" id="9951069at2"/>
<dbReference type="AlphaFoldDB" id="G8LST4"/>
<feature type="transmembrane region" description="Helical" evidence="2">
    <location>
        <begin position="35"/>
        <end position="53"/>
    </location>
</feature>
<feature type="coiled-coil region" evidence="1">
    <location>
        <begin position="158"/>
        <end position="188"/>
    </location>
</feature>
<organism evidence="3 4">
    <name type="scientific">Acetivibrio clariflavus (strain DSM 19732 / NBRC 101661 / EBR45)</name>
    <name type="common">Clostridium clariflavum</name>
    <dbReference type="NCBI Taxonomy" id="720554"/>
    <lineage>
        <taxon>Bacteria</taxon>
        <taxon>Bacillati</taxon>
        <taxon>Bacillota</taxon>
        <taxon>Clostridia</taxon>
        <taxon>Eubacteriales</taxon>
        <taxon>Oscillospiraceae</taxon>
        <taxon>Acetivibrio</taxon>
    </lineage>
</organism>